<organism evidence="2">
    <name type="scientific">viral metagenome</name>
    <dbReference type="NCBI Taxonomy" id="1070528"/>
    <lineage>
        <taxon>unclassified sequences</taxon>
        <taxon>metagenomes</taxon>
        <taxon>organismal metagenomes</taxon>
    </lineage>
</organism>
<reference evidence="2" key="1">
    <citation type="journal article" date="2020" name="Nature">
        <title>Giant virus diversity and host interactions through global metagenomics.</title>
        <authorList>
            <person name="Schulz F."/>
            <person name="Roux S."/>
            <person name="Paez-Espino D."/>
            <person name="Jungbluth S."/>
            <person name="Walsh D.A."/>
            <person name="Denef V.J."/>
            <person name="McMahon K.D."/>
            <person name="Konstantinidis K.T."/>
            <person name="Eloe-Fadrosh E.A."/>
            <person name="Kyrpides N.C."/>
            <person name="Woyke T."/>
        </authorList>
    </citation>
    <scope>NUCLEOTIDE SEQUENCE</scope>
    <source>
        <strain evidence="2">GVMAG-M-3300009422-16</strain>
    </source>
</reference>
<accession>A0A6C0B3R2</accession>
<dbReference type="AlphaFoldDB" id="A0A6C0B3R2"/>
<evidence type="ECO:0000256" key="1">
    <source>
        <dbReference type="SAM" id="Phobius"/>
    </source>
</evidence>
<dbReference type="EMBL" id="MN739060">
    <property type="protein sequence ID" value="QHS86670.1"/>
    <property type="molecule type" value="Genomic_DNA"/>
</dbReference>
<proteinExistence type="predicted"/>
<keyword evidence="1" id="KW-0812">Transmembrane</keyword>
<evidence type="ECO:0000313" key="2">
    <source>
        <dbReference type="EMBL" id="QHS86670.1"/>
    </source>
</evidence>
<name>A0A6C0B3R2_9ZZZZ</name>
<feature type="transmembrane region" description="Helical" evidence="1">
    <location>
        <begin position="13"/>
        <end position="34"/>
    </location>
</feature>
<keyword evidence="1" id="KW-1133">Transmembrane helix</keyword>
<keyword evidence="1" id="KW-0472">Membrane</keyword>
<protein>
    <submittedName>
        <fullName evidence="2">Uncharacterized protein</fullName>
    </submittedName>
</protein>
<sequence>MTDFYDSCEGLNLWLNLILTLIISPSLLVIKILWDRCRNRRTETLIMNNKLHLEKLSRKLQYFYWPIYIRLIKNYNIWVRFLEYIDNDTDENSVESESDDDDSFLEHRKCLYINNQRKCGNPIYKNSDKNMCLKHIILTNKTAINNNYDDSLYKYFKIQLLENYKEINKLIIDNIYISEPNTRLGKLLIYYMKFSIVMIGLIETNNKIDLDRFNLKYPQRLLPMIENKLFKLQKEYNLLILNFYYKTK</sequence>